<accession>A0ABR3ND83</accession>
<evidence type="ECO:0000313" key="2">
    <source>
        <dbReference type="Proteomes" id="UP001558613"/>
    </source>
</evidence>
<dbReference type="PANTHER" id="PTHR34488:SF1">
    <property type="entry name" value="SI:CH211-245H14.1-RELATED"/>
    <property type="match status" value="1"/>
</dbReference>
<organism evidence="1 2">
    <name type="scientific">Cirrhinus molitorella</name>
    <name type="common">mud carp</name>
    <dbReference type="NCBI Taxonomy" id="172907"/>
    <lineage>
        <taxon>Eukaryota</taxon>
        <taxon>Metazoa</taxon>
        <taxon>Chordata</taxon>
        <taxon>Craniata</taxon>
        <taxon>Vertebrata</taxon>
        <taxon>Euteleostomi</taxon>
        <taxon>Actinopterygii</taxon>
        <taxon>Neopterygii</taxon>
        <taxon>Teleostei</taxon>
        <taxon>Ostariophysi</taxon>
        <taxon>Cypriniformes</taxon>
        <taxon>Cyprinidae</taxon>
        <taxon>Labeoninae</taxon>
        <taxon>Labeonini</taxon>
        <taxon>Cirrhinus</taxon>
    </lineage>
</organism>
<comment type="caution">
    <text evidence="1">The sequence shown here is derived from an EMBL/GenBank/DDBJ whole genome shotgun (WGS) entry which is preliminary data.</text>
</comment>
<proteinExistence type="predicted"/>
<dbReference type="PANTHER" id="PTHR34488">
    <property type="entry name" value="SI:CH211-245H14.1-RELATED"/>
    <property type="match status" value="1"/>
</dbReference>
<keyword evidence="2" id="KW-1185">Reference proteome</keyword>
<protein>
    <submittedName>
        <fullName evidence="1">Uncharacterized protein</fullName>
    </submittedName>
</protein>
<reference evidence="1 2" key="1">
    <citation type="submission" date="2023-09" db="EMBL/GenBank/DDBJ databases">
        <authorList>
            <person name="Wang M."/>
        </authorList>
    </citation>
    <scope>NUCLEOTIDE SEQUENCE [LARGE SCALE GENOMIC DNA]</scope>
    <source>
        <strain evidence="1">GT-2023</strain>
        <tissue evidence="1">Liver</tissue>
    </source>
</reference>
<dbReference type="EMBL" id="JAYMGO010000005">
    <property type="protein sequence ID" value="KAL1274922.1"/>
    <property type="molecule type" value="Genomic_DNA"/>
</dbReference>
<sequence length="175" mass="20228">MTQNQIQEFNPFKPTDGKHYFIIETVKSCILRQQISDHLQRHRPALKEVNSVDDCNVILVFCHIVSRAGTDIDAALKKLNEYSASTPAIFMVIHHTFDPDKIIPDSSAHVTRSNTFTIDCLFYENEGLLTCSKNETALTQFVQCFKNQKTVLTKWIWNRLFKKIRLTDEDEGKHV</sequence>
<evidence type="ECO:0000313" key="1">
    <source>
        <dbReference type="EMBL" id="KAL1274922.1"/>
    </source>
</evidence>
<name>A0ABR3ND83_9TELE</name>
<dbReference type="Proteomes" id="UP001558613">
    <property type="component" value="Unassembled WGS sequence"/>
</dbReference>
<gene>
    <name evidence="1" type="ORF">QQF64_027736</name>
</gene>